<protein>
    <submittedName>
        <fullName evidence="5">Allantoate deiminase</fullName>
    </submittedName>
</protein>
<proteinExistence type="inferred from homology"/>
<dbReference type="GO" id="GO:0046872">
    <property type="term" value="F:metal ion binding"/>
    <property type="evidence" value="ECO:0007669"/>
    <property type="project" value="UniProtKB-KW"/>
</dbReference>
<feature type="binding site" evidence="3">
    <location>
        <position position="402"/>
    </location>
    <ligand>
        <name>Zn(2+)</name>
        <dbReference type="ChEBI" id="CHEBI:29105"/>
        <label>2</label>
    </ligand>
</feature>
<dbReference type="InterPro" id="IPR002933">
    <property type="entry name" value="Peptidase_M20"/>
</dbReference>
<sequence>MTMTFSQARLEETYKQCQDDENLDPKQLADRIAKLAEIGWTENGGISRFVYTNEEKQAKALFRSWMENTGMSVREDDVGNMFGRIEGKTDGPVLMTGSHLDTVPDGGAFDGALGCLSSLMALESLLAEGFTFSQPVELVVMVDEEGTRFGNGLFGSRVMLGEVTEAEVRHALDEDGVTLQEAMDSQGFTLNGMAESFYPPEHIKAFLELHIEQGTTLEQAKKPVGVVSGIAGPSWHECSFYGETDHAGNTPMTDRRDAFAALSELALELEKLPAAQNDTAVATIGKVQLHPNGSNVIAGQADAVLDIRDVSESARDAVIDAARQKAYEIAERRGLQMNWHEQLRVAPVLVPEKVQQAVRTGAESAGISHMPVISGAAHDAMNFGKYTNAGMIFVPSVAGKSHTPEEFTHLHDAFHGTIAMREALRALNDADL</sequence>
<accession>A0A2P8HI42</accession>
<keyword evidence="3" id="KW-0862">Zinc</keyword>
<dbReference type="PANTHER" id="PTHR32494">
    <property type="entry name" value="ALLANTOATE DEIMINASE-RELATED"/>
    <property type="match status" value="1"/>
</dbReference>
<dbReference type="Pfam" id="PF07687">
    <property type="entry name" value="M20_dimer"/>
    <property type="match status" value="1"/>
</dbReference>
<gene>
    <name evidence="5" type="ORF">B0H94_106149</name>
</gene>
<feature type="binding site" evidence="3">
    <location>
        <position position="110"/>
    </location>
    <ligand>
        <name>Zn(2+)</name>
        <dbReference type="ChEBI" id="CHEBI:29105"/>
        <label>1</label>
    </ligand>
</feature>
<dbReference type="SUPFAM" id="SSF55031">
    <property type="entry name" value="Bacterial exopeptidase dimerisation domain"/>
    <property type="match status" value="1"/>
</dbReference>
<dbReference type="Pfam" id="PF01546">
    <property type="entry name" value="Peptidase_M20"/>
    <property type="match status" value="1"/>
</dbReference>
<dbReference type="InterPro" id="IPR036264">
    <property type="entry name" value="Bact_exopeptidase_dim_dom"/>
</dbReference>
<evidence type="ECO:0000313" key="6">
    <source>
        <dbReference type="Proteomes" id="UP000242310"/>
    </source>
</evidence>
<name>A0A2P8HI42_9BACI</name>
<feature type="domain" description="Peptidase M20 dimerisation" evidence="4">
    <location>
        <begin position="235"/>
        <end position="330"/>
    </location>
</feature>
<evidence type="ECO:0000256" key="3">
    <source>
        <dbReference type="PIRSR" id="PIRSR001235-1"/>
    </source>
</evidence>
<dbReference type="GO" id="GO:0016813">
    <property type="term" value="F:hydrolase activity, acting on carbon-nitrogen (but not peptide) bonds, in linear amidines"/>
    <property type="evidence" value="ECO:0007669"/>
    <property type="project" value="InterPro"/>
</dbReference>
<reference evidence="5 6" key="1">
    <citation type="submission" date="2018-03" db="EMBL/GenBank/DDBJ databases">
        <title>Genomic Encyclopedia of Type Strains, Phase III (KMG-III): the genomes of soil and plant-associated and newly described type strains.</title>
        <authorList>
            <person name="Whitman W."/>
        </authorList>
    </citation>
    <scope>NUCLEOTIDE SEQUENCE [LARGE SCALE GENOMIC DNA]</scope>
    <source>
        <strain evidence="5 6">CGMCC 1.07653</strain>
    </source>
</reference>
<dbReference type="Proteomes" id="UP000242310">
    <property type="component" value="Unassembled WGS sequence"/>
</dbReference>
<feature type="binding site" evidence="3">
    <location>
        <position position="110"/>
    </location>
    <ligand>
        <name>Zn(2+)</name>
        <dbReference type="ChEBI" id="CHEBI:29105"/>
        <label>2</label>
    </ligand>
</feature>
<feature type="binding site" evidence="3">
    <location>
        <position position="210"/>
    </location>
    <ligand>
        <name>Zn(2+)</name>
        <dbReference type="ChEBI" id="CHEBI:29105"/>
        <label>1</label>
    </ligand>
</feature>
<dbReference type="SUPFAM" id="SSF53187">
    <property type="entry name" value="Zn-dependent exopeptidases"/>
    <property type="match status" value="1"/>
</dbReference>
<evidence type="ECO:0000256" key="2">
    <source>
        <dbReference type="ARBA" id="ARBA00022801"/>
    </source>
</evidence>
<dbReference type="RefSeq" id="WP_245893928.1">
    <property type="nucleotide sequence ID" value="NZ_PYAV01000006.1"/>
</dbReference>
<organism evidence="5 6">
    <name type="scientific">Salsuginibacillus halophilus</name>
    <dbReference type="NCBI Taxonomy" id="517424"/>
    <lineage>
        <taxon>Bacteria</taxon>
        <taxon>Bacillati</taxon>
        <taxon>Bacillota</taxon>
        <taxon>Bacilli</taxon>
        <taxon>Bacillales</taxon>
        <taxon>Bacillaceae</taxon>
        <taxon>Salsuginibacillus</taxon>
    </lineage>
</organism>
<comment type="similarity">
    <text evidence="1">Belongs to the peptidase M20 family.</text>
</comment>
<comment type="cofactor">
    <cofactor evidence="3">
        <name>Zn(2+)</name>
        <dbReference type="ChEBI" id="CHEBI:29105"/>
    </cofactor>
    <text evidence="3">Binds 2 Zn(2+) ions per subunit.</text>
</comment>
<dbReference type="PIRSF" id="PIRSF001235">
    <property type="entry name" value="Amidase_carbamoylase"/>
    <property type="match status" value="1"/>
</dbReference>
<keyword evidence="6" id="KW-1185">Reference proteome</keyword>
<dbReference type="PANTHER" id="PTHR32494:SF5">
    <property type="entry name" value="ALLANTOATE AMIDOHYDROLASE"/>
    <property type="match status" value="1"/>
</dbReference>
<evidence type="ECO:0000256" key="1">
    <source>
        <dbReference type="ARBA" id="ARBA00006153"/>
    </source>
</evidence>
<feature type="binding site" evidence="3">
    <location>
        <position position="99"/>
    </location>
    <ligand>
        <name>Zn(2+)</name>
        <dbReference type="ChEBI" id="CHEBI:29105"/>
        <label>1</label>
    </ligand>
</feature>
<dbReference type="InterPro" id="IPR011650">
    <property type="entry name" value="Peptidase_M20_dimer"/>
</dbReference>
<dbReference type="AlphaFoldDB" id="A0A2P8HI42"/>
<keyword evidence="2" id="KW-0378">Hydrolase</keyword>
<feature type="binding site" evidence="3">
    <location>
        <position position="145"/>
    </location>
    <ligand>
        <name>Zn(2+)</name>
        <dbReference type="ChEBI" id="CHEBI:29105"/>
        <label>2</label>
    </ligand>
</feature>
<dbReference type="CDD" id="cd03884">
    <property type="entry name" value="M20_bAS"/>
    <property type="match status" value="1"/>
</dbReference>
<keyword evidence="3" id="KW-0479">Metal-binding</keyword>
<dbReference type="NCBIfam" id="TIGR01879">
    <property type="entry name" value="hydantase"/>
    <property type="match status" value="1"/>
</dbReference>
<dbReference type="EMBL" id="PYAV01000006">
    <property type="protein sequence ID" value="PSL45894.1"/>
    <property type="molecule type" value="Genomic_DNA"/>
</dbReference>
<comment type="caution">
    <text evidence="5">The sequence shown here is derived from an EMBL/GenBank/DDBJ whole genome shotgun (WGS) entry which is preliminary data.</text>
</comment>
<dbReference type="NCBIfam" id="NF006771">
    <property type="entry name" value="PRK09290.1-5"/>
    <property type="match status" value="1"/>
</dbReference>
<dbReference type="Gene3D" id="3.40.630.10">
    <property type="entry name" value="Zn peptidases"/>
    <property type="match status" value="1"/>
</dbReference>
<dbReference type="InterPro" id="IPR010158">
    <property type="entry name" value="Amidase_Cbmase"/>
</dbReference>
<dbReference type="Gene3D" id="3.30.70.360">
    <property type="match status" value="1"/>
</dbReference>
<evidence type="ECO:0000259" key="4">
    <source>
        <dbReference type="Pfam" id="PF07687"/>
    </source>
</evidence>
<evidence type="ECO:0000313" key="5">
    <source>
        <dbReference type="EMBL" id="PSL45894.1"/>
    </source>
</evidence>